<keyword evidence="2" id="KW-1185">Reference proteome</keyword>
<evidence type="ECO:0000313" key="1">
    <source>
        <dbReference type="EMBL" id="PEH88723.1"/>
    </source>
</evidence>
<name>A0A2A7UTY1_COMTR</name>
<evidence type="ECO:0000313" key="2">
    <source>
        <dbReference type="Proteomes" id="UP000220246"/>
    </source>
</evidence>
<gene>
    <name evidence="1" type="ORF">CRM82_09010</name>
</gene>
<dbReference type="Proteomes" id="UP000220246">
    <property type="component" value="Unassembled WGS sequence"/>
</dbReference>
<sequence length="181" mass="19105">MAIVAGTASSQPQALWQRVAQADAAAIDSTPCPPDGRSPPSSFVDAGLLAHWTAQAQQPLPTGQVFWLPTPASAGTAERALEQACRQQLMQDAMDGTTCLRVLYGAPAQQLRALLECLQALAVQQTETSSLRSGPDVASALQHGHAPNLRCRECVDPASEQRLFSRLLGGRKIPGNDAGQP</sequence>
<accession>A0A2A7UTY1</accession>
<reference evidence="2" key="1">
    <citation type="submission" date="2017-09" db="EMBL/GenBank/DDBJ databases">
        <title>FDA dAtabase for Regulatory Grade micrObial Sequences (FDA-ARGOS): Supporting development and validation of Infectious Disease Dx tests.</title>
        <authorList>
            <person name="Minogue T."/>
            <person name="Wolcott M."/>
            <person name="Wasieloski L."/>
            <person name="Aguilar W."/>
            <person name="Moore D."/>
            <person name="Tallon L."/>
            <person name="Sadzewicz L."/>
            <person name="Ott S."/>
            <person name="Zhao X."/>
            <person name="Nagaraj S."/>
            <person name="Vavikolanu K."/>
            <person name="Aluvathingal J."/>
            <person name="Nadendla S."/>
            <person name="Sichtig H."/>
        </authorList>
    </citation>
    <scope>NUCLEOTIDE SEQUENCE [LARGE SCALE GENOMIC DNA]</scope>
    <source>
        <strain evidence="2">FDAARGOS_394</strain>
    </source>
</reference>
<dbReference type="AlphaFoldDB" id="A0A2A7UTY1"/>
<proteinExistence type="predicted"/>
<protein>
    <submittedName>
        <fullName evidence="1">Uncharacterized protein</fullName>
    </submittedName>
</protein>
<dbReference type="EMBL" id="PDEA01000001">
    <property type="protein sequence ID" value="PEH88723.1"/>
    <property type="molecule type" value="Genomic_DNA"/>
</dbReference>
<comment type="caution">
    <text evidence="1">The sequence shown here is derived from an EMBL/GenBank/DDBJ whole genome shotgun (WGS) entry which is preliminary data.</text>
</comment>
<organism evidence="1 2">
    <name type="scientific">Comamonas terrigena</name>
    <dbReference type="NCBI Taxonomy" id="32013"/>
    <lineage>
        <taxon>Bacteria</taxon>
        <taxon>Pseudomonadati</taxon>
        <taxon>Pseudomonadota</taxon>
        <taxon>Betaproteobacteria</taxon>
        <taxon>Burkholderiales</taxon>
        <taxon>Comamonadaceae</taxon>
        <taxon>Comamonas</taxon>
    </lineage>
</organism>